<dbReference type="GO" id="GO:0007165">
    <property type="term" value="P:signal transduction"/>
    <property type="evidence" value="ECO:0007669"/>
    <property type="project" value="UniProtKB-KW"/>
</dbReference>
<evidence type="ECO:0000313" key="7">
    <source>
        <dbReference type="Proteomes" id="UP000631300"/>
    </source>
</evidence>
<dbReference type="Pfam" id="PF13682">
    <property type="entry name" value="CZB"/>
    <property type="match status" value="1"/>
</dbReference>
<evidence type="ECO:0000256" key="4">
    <source>
        <dbReference type="SAM" id="Coils"/>
    </source>
</evidence>
<dbReference type="InterPro" id="IPR004089">
    <property type="entry name" value="MCPsignal_dom"/>
</dbReference>
<dbReference type="EMBL" id="BMXP01000002">
    <property type="protein sequence ID" value="GGW78179.1"/>
    <property type="molecule type" value="Genomic_DNA"/>
</dbReference>
<dbReference type="PANTHER" id="PTHR32089:SF112">
    <property type="entry name" value="LYSOZYME-LIKE PROTEIN-RELATED"/>
    <property type="match status" value="1"/>
</dbReference>
<dbReference type="SUPFAM" id="SSF58104">
    <property type="entry name" value="Methyl-accepting chemotaxis protein (MCP) signaling domain"/>
    <property type="match status" value="1"/>
</dbReference>
<evidence type="ECO:0000256" key="2">
    <source>
        <dbReference type="ARBA" id="ARBA00023224"/>
    </source>
</evidence>
<feature type="domain" description="Methyl-accepting transducer" evidence="5">
    <location>
        <begin position="72"/>
        <end position="254"/>
    </location>
</feature>
<dbReference type="Gene3D" id="6.10.250.3200">
    <property type="match status" value="1"/>
</dbReference>
<comment type="subcellular location">
    <subcellularLocation>
        <location evidence="1">Membrane</location>
    </subcellularLocation>
</comment>
<sequence length="363" mass="39864">MFVTRSAFNAKANAYQELDSRFKSSEERLIALEEEMRLLQEENASLKDQLAATSNDAVLQTMLDSLQQVAGVRQTVEQFYQKIDNESQAITNINELFTRSGAVLQSIIGDMERLNHQMSNMSERIGGLSDTADDINKFVNTITSISDQTNLLALNAAIEAARAGDAGRGFSVVADEVRSLATETNRSASEVAELVQGIIQSTRSAVDVVSDLQSNNEKLSEGVDELNSGFDQMVSHSNSMKRTIEAGSMDMFIQTVKLDHVVWKSDVYAVLCGLSDKSPSSFADHTSCRLGQWYQSSQGDAISKARAFADIEAPHKQVHQLGVEAMQAAQSKNMAERDKLLRQMEEASHRVMAALDRVAEEAA</sequence>
<organism evidence="6 7">
    <name type="scientific">Alteromonas halophila</name>
    <dbReference type="NCBI Taxonomy" id="516698"/>
    <lineage>
        <taxon>Bacteria</taxon>
        <taxon>Pseudomonadati</taxon>
        <taxon>Pseudomonadota</taxon>
        <taxon>Gammaproteobacteria</taxon>
        <taxon>Alteromonadales</taxon>
        <taxon>Alteromonadaceae</taxon>
        <taxon>Alteromonas/Salinimonas group</taxon>
        <taxon>Alteromonas</taxon>
    </lineage>
</organism>
<dbReference type="SMART" id="SM00283">
    <property type="entry name" value="MA"/>
    <property type="match status" value="1"/>
</dbReference>
<keyword evidence="7" id="KW-1185">Reference proteome</keyword>
<evidence type="ECO:0000256" key="3">
    <source>
        <dbReference type="PROSITE-ProRule" id="PRU00284"/>
    </source>
</evidence>
<dbReference type="AlphaFoldDB" id="A0A918MW20"/>
<accession>A0A918MW20</accession>
<dbReference type="PROSITE" id="PS50111">
    <property type="entry name" value="CHEMOTAXIS_TRANSDUC_2"/>
    <property type="match status" value="1"/>
</dbReference>
<evidence type="ECO:0000313" key="6">
    <source>
        <dbReference type="EMBL" id="GGW78179.1"/>
    </source>
</evidence>
<gene>
    <name evidence="6" type="ORF">GCM10007391_08430</name>
</gene>
<evidence type="ECO:0000259" key="5">
    <source>
        <dbReference type="PROSITE" id="PS50111"/>
    </source>
</evidence>
<keyword evidence="2 3" id="KW-0807">Transducer</keyword>
<feature type="coiled-coil region" evidence="4">
    <location>
        <begin position="15"/>
        <end position="56"/>
    </location>
</feature>
<reference evidence="6" key="1">
    <citation type="journal article" date="2014" name="Int. J. Syst. Evol. Microbiol.">
        <title>Complete genome sequence of Corynebacterium casei LMG S-19264T (=DSM 44701T), isolated from a smear-ripened cheese.</title>
        <authorList>
            <consortium name="US DOE Joint Genome Institute (JGI-PGF)"/>
            <person name="Walter F."/>
            <person name="Albersmeier A."/>
            <person name="Kalinowski J."/>
            <person name="Ruckert C."/>
        </authorList>
    </citation>
    <scope>NUCLEOTIDE SEQUENCE</scope>
    <source>
        <strain evidence="6">KCTC 22164</strain>
    </source>
</reference>
<name>A0A918MW20_9ALTE</name>
<reference evidence="6" key="2">
    <citation type="submission" date="2020-09" db="EMBL/GenBank/DDBJ databases">
        <authorList>
            <person name="Sun Q."/>
            <person name="Kim S."/>
        </authorList>
    </citation>
    <scope>NUCLEOTIDE SEQUENCE</scope>
    <source>
        <strain evidence="6">KCTC 22164</strain>
    </source>
</reference>
<proteinExistence type="predicted"/>
<dbReference type="GO" id="GO:0016020">
    <property type="term" value="C:membrane"/>
    <property type="evidence" value="ECO:0007669"/>
    <property type="project" value="UniProtKB-SubCell"/>
</dbReference>
<comment type="caution">
    <text evidence="6">The sequence shown here is derived from an EMBL/GenBank/DDBJ whole genome shotgun (WGS) entry which is preliminary data.</text>
</comment>
<dbReference type="GO" id="GO:0006935">
    <property type="term" value="P:chemotaxis"/>
    <property type="evidence" value="ECO:0007669"/>
    <property type="project" value="UniProtKB-ARBA"/>
</dbReference>
<dbReference type="Proteomes" id="UP000631300">
    <property type="component" value="Unassembled WGS sequence"/>
</dbReference>
<dbReference type="PANTHER" id="PTHR32089">
    <property type="entry name" value="METHYL-ACCEPTING CHEMOTAXIS PROTEIN MCPB"/>
    <property type="match status" value="1"/>
</dbReference>
<dbReference type="InterPro" id="IPR025991">
    <property type="entry name" value="Chemoreceptor_zinc-bind_dom"/>
</dbReference>
<protein>
    <submittedName>
        <fullName evidence="6">Chemotaxis protein</fullName>
    </submittedName>
</protein>
<evidence type="ECO:0000256" key="1">
    <source>
        <dbReference type="ARBA" id="ARBA00004370"/>
    </source>
</evidence>
<dbReference type="RefSeq" id="WP_189403858.1">
    <property type="nucleotide sequence ID" value="NZ_BMXP01000002.1"/>
</dbReference>
<dbReference type="Gene3D" id="1.20.120.30">
    <property type="entry name" value="Aspartate receptor, ligand-binding domain"/>
    <property type="match status" value="1"/>
</dbReference>
<dbReference type="Pfam" id="PF00015">
    <property type="entry name" value="MCPsignal"/>
    <property type="match status" value="1"/>
</dbReference>
<keyword evidence="4" id="KW-0175">Coiled coil</keyword>